<accession>D1B675</accession>
<dbReference type="Pfam" id="PF00664">
    <property type="entry name" value="ABC_membrane"/>
    <property type="match status" value="1"/>
</dbReference>
<gene>
    <name evidence="12" type="ordered locus">Taci_1285</name>
</gene>
<dbReference type="EnsemblBacteria" id="ACZ19516">
    <property type="protein sequence ID" value="ACZ19516"/>
    <property type="gene ID" value="Taci_1285"/>
</dbReference>
<feature type="domain" description="ABC transporter" evidence="10">
    <location>
        <begin position="343"/>
        <end position="578"/>
    </location>
</feature>
<dbReference type="STRING" id="525903.Taci_1285"/>
<dbReference type="InterPro" id="IPR011527">
    <property type="entry name" value="ABC1_TM_dom"/>
</dbReference>
<dbReference type="PANTHER" id="PTHR43394">
    <property type="entry name" value="ATP-DEPENDENT PERMEASE MDL1, MITOCHONDRIAL"/>
    <property type="match status" value="1"/>
</dbReference>
<proteinExistence type="predicted"/>
<dbReference type="PROSITE" id="PS50893">
    <property type="entry name" value="ABC_TRANSPORTER_2"/>
    <property type="match status" value="1"/>
</dbReference>
<dbReference type="CDD" id="cd18552">
    <property type="entry name" value="ABC_6TM_MsbA_like"/>
    <property type="match status" value="1"/>
</dbReference>
<keyword evidence="2" id="KW-0813">Transport</keyword>
<dbReference type="OrthoDB" id="9762778at2"/>
<protein>
    <submittedName>
        <fullName evidence="12">ABC transporter related protein</fullName>
    </submittedName>
</protein>
<evidence type="ECO:0000259" key="11">
    <source>
        <dbReference type="PROSITE" id="PS50929"/>
    </source>
</evidence>
<evidence type="ECO:0000256" key="4">
    <source>
        <dbReference type="ARBA" id="ARBA00022692"/>
    </source>
</evidence>
<evidence type="ECO:0000259" key="10">
    <source>
        <dbReference type="PROSITE" id="PS50893"/>
    </source>
</evidence>
<dbReference type="GO" id="GO:0015421">
    <property type="term" value="F:ABC-type oligopeptide transporter activity"/>
    <property type="evidence" value="ECO:0007669"/>
    <property type="project" value="TreeGrafter"/>
</dbReference>
<dbReference type="KEGG" id="tai:Taci_1285"/>
<feature type="transmembrane region" description="Helical" evidence="9">
    <location>
        <begin position="27"/>
        <end position="48"/>
    </location>
</feature>
<feature type="transmembrane region" description="Helical" evidence="9">
    <location>
        <begin position="250"/>
        <end position="269"/>
    </location>
</feature>
<dbReference type="SMART" id="SM00382">
    <property type="entry name" value="AAA"/>
    <property type="match status" value="1"/>
</dbReference>
<evidence type="ECO:0000256" key="3">
    <source>
        <dbReference type="ARBA" id="ARBA00022475"/>
    </source>
</evidence>
<name>D1B675_THEAS</name>
<feature type="transmembrane region" description="Helical" evidence="9">
    <location>
        <begin position="63"/>
        <end position="84"/>
    </location>
</feature>
<dbReference type="InterPro" id="IPR017871">
    <property type="entry name" value="ABC_transporter-like_CS"/>
</dbReference>
<evidence type="ECO:0000256" key="8">
    <source>
        <dbReference type="ARBA" id="ARBA00023136"/>
    </source>
</evidence>
<feature type="transmembrane region" description="Helical" evidence="9">
    <location>
        <begin position="167"/>
        <end position="187"/>
    </location>
</feature>
<evidence type="ECO:0000256" key="9">
    <source>
        <dbReference type="SAM" id="Phobius"/>
    </source>
</evidence>
<keyword evidence="4 9" id="KW-0812">Transmembrane</keyword>
<dbReference type="InterPro" id="IPR003439">
    <property type="entry name" value="ABC_transporter-like_ATP-bd"/>
</dbReference>
<dbReference type="Gene3D" id="1.20.1560.10">
    <property type="entry name" value="ABC transporter type 1, transmembrane domain"/>
    <property type="match status" value="1"/>
</dbReference>
<evidence type="ECO:0000256" key="7">
    <source>
        <dbReference type="ARBA" id="ARBA00022989"/>
    </source>
</evidence>
<dbReference type="PATRIC" id="fig|525903.6.peg.1286"/>
<dbReference type="EMBL" id="CP001818">
    <property type="protein sequence ID" value="ACZ19516.1"/>
    <property type="molecule type" value="Genomic_DNA"/>
</dbReference>
<evidence type="ECO:0000313" key="12">
    <source>
        <dbReference type="EMBL" id="ACZ19516.1"/>
    </source>
</evidence>
<dbReference type="PANTHER" id="PTHR43394:SF1">
    <property type="entry name" value="ATP-BINDING CASSETTE SUB-FAMILY B MEMBER 10, MITOCHONDRIAL"/>
    <property type="match status" value="1"/>
</dbReference>
<dbReference type="Pfam" id="PF00005">
    <property type="entry name" value="ABC_tran"/>
    <property type="match status" value="1"/>
</dbReference>
<comment type="subcellular location">
    <subcellularLocation>
        <location evidence="1">Cell membrane</location>
        <topology evidence="1">Multi-pass membrane protein</topology>
    </subcellularLocation>
</comment>
<dbReference type="AlphaFoldDB" id="D1B675"/>
<dbReference type="PROSITE" id="PS50929">
    <property type="entry name" value="ABC_TM1F"/>
    <property type="match status" value="1"/>
</dbReference>
<dbReference type="RefSeq" id="WP_012870027.1">
    <property type="nucleotide sequence ID" value="NC_013522.1"/>
</dbReference>
<feature type="transmembrane region" description="Helical" evidence="9">
    <location>
        <begin position="142"/>
        <end position="161"/>
    </location>
</feature>
<dbReference type="eggNOG" id="COG1132">
    <property type="taxonomic scope" value="Bacteria"/>
</dbReference>
<dbReference type="Gene3D" id="3.40.50.300">
    <property type="entry name" value="P-loop containing nucleotide triphosphate hydrolases"/>
    <property type="match status" value="1"/>
</dbReference>
<dbReference type="InterPro" id="IPR039421">
    <property type="entry name" value="Type_1_exporter"/>
</dbReference>
<keyword evidence="8 9" id="KW-0472">Membrane</keyword>
<dbReference type="GO" id="GO:0005886">
    <property type="term" value="C:plasma membrane"/>
    <property type="evidence" value="ECO:0007669"/>
    <property type="project" value="UniProtKB-SubCell"/>
</dbReference>
<dbReference type="Proteomes" id="UP000002030">
    <property type="component" value="Chromosome"/>
</dbReference>
<reference evidence="12 13" key="1">
    <citation type="journal article" date="2009" name="Stand. Genomic Sci.">
        <title>Complete genome sequence of Thermanaerovibrio acidaminovorans type strain (Su883).</title>
        <authorList>
            <person name="Chovatia M."/>
            <person name="Sikorski J."/>
            <person name="Schroder M."/>
            <person name="Lapidus A."/>
            <person name="Nolan M."/>
            <person name="Tice H."/>
            <person name="Glavina Del Rio T."/>
            <person name="Copeland A."/>
            <person name="Cheng J.F."/>
            <person name="Lucas S."/>
            <person name="Chen F."/>
            <person name="Bruce D."/>
            <person name="Goodwin L."/>
            <person name="Pitluck S."/>
            <person name="Ivanova N."/>
            <person name="Mavromatis K."/>
            <person name="Ovchinnikova G."/>
            <person name="Pati A."/>
            <person name="Chen A."/>
            <person name="Palaniappan K."/>
            <person name="Land M."/>
            <person name="Hauser L."/>
            <person name="Chang Y.J."/>
            <person name="Jeffries C.D."/>
            <person name="Chain P."/>
            <person name="Saunders E."/>
            <person name="Detter J.C."/>
            <person name="Brettin T."/>
            <person name="Rohde M."/>
            <person name="Goker M."/>
            <person name="Spring S."/>
            <person name="Bristow J."/>
            <person name="Markowitz V."/>
            <person name="Hugenholtz P."/>
            <person name="Kyrpides N.C."/>
            <person name="Klenk H.P."/>
            <person name="Eisen J.A."/>
        </authorList>
    </citation>
    <scope>NUCLEOTIDE SEQUENCE [LARGE SCALE GENOMIC DNA]</scope>
    <source>
        <strain evidence="13">ATCC 49978 / DSM 6589 / Su883</strain>
    </source>
</reference>
<dbReference type="InterPro" id="IPR036640">
    <property type="entry name" value="ABC1_TM_sf"/>
</dbReference>
<dbReference type="InterPro" id="IPR027417">
    <property type="entry name" value="P-loop_NTPase"/>
</dbReference>
<keyword evidence="13" id="KW-1185">Reference proteome</keyword>
<keyword evidence="5" id="KW-0547">Nucleotide-binding</keyword>
<keyword evidence="7 9" id="KW-1133">Transmembrane helix</keyword>
<dbReference type="PROSITE" id="PS00211">
    <property type="entry name" value="ABC_TRANSPORTER_1"/>
    <property type="match status" value="1"/>
</dbReference>
<dbReference type="HOGENOM" id="CLU_000604_84_3_0"/>
<feature type="domain" description="ABC transmembrane type-1" evidence="11">
    <location>
        <begin position="29"/>
        <end position="310"/>
    </location>
</feature>
<dbReference type="SUPFAM" id="SSF90123">
    <property type="entry name" value="ABC transporter transmembrane region"/>
    <property type="match status" value="1"/>
</dbReference>
<organism evidence="12 13">
    <name type="scientific">Thermanaerovibrio acidaminovorans (strain ATCC 49978 / DSM 6589 / Su883)</name>
    <name type="common">Selenomonas acidaminovorans</name>
    <dbReference type="NCBI Taxonomy" id="525903"/>
    <lineage>
        <taxon>Bacteria</taxon>
        <taxon>Thermotogati</taxon>
        <taxon>Synergistota</taxon>
        <taxon>Synergistia</taxon>
        <taxon>Synergistales</taxon>
        <taxon>Synergistaceae</taxon>
        <taxon>Thermanaerovibrio</taxon>
    </lineage>
</organism>
<keyword evidence="3" id="KW-1003">Cell membrane</keyword>
<evidence type="ECO:0000256" key="2">
    <source>
        <dbReference type="ARBA" id="ARBA00022448"/>
    </source>
</evidence>
<evidence type="ECO:0000313" key="13">
    <source>
        <dbReference type="Proteomes" id="UP000002030"/>
    </source>
</evidence>
<evidence type="ECO:0000256" key="6">
    <source>
        <dbReference type="ARBA" id="ARBA00022840"/>
    </source>
</evidence>
<dbReference type="GO" id="GO:0005524">
    <property type="term" value="F:ATP binding"/>
    <property type="evidence" value="ECO:0007669"/>
    <property type="project" value="UniProtKB-KW"/>
</dbReference>
<dbReference type="GO" id="GO:0016887">
    <property type="term" value="F:ATP hydrolysis activity"/>
    <property type="evidence" value="ECO:0007669"/>
    <property type="project" value="InterPro"/>
</dbReference>
<evidence type="ECO:0000256" key="1">
    <source>
        <dbReference type="ARBA" id="ARBA00004651"/>
    </source>
</evidence>
<keyword evidence="6" id="KW-0067">ATP-binding</keyword>
<dbReference type="InterPro" id="IPR003593">
    <property type="entry name" value="AAA+_ATPase"/>
</dbReference>
<sequence>MKRWMGDLGGGVYGRLLGFLRPHRGRLMLGVACMVLASVLGVIPPWLIKNLVDKVLIDRNRGLLGLIIGGIVGIYALKGFFYYWQTYLMTWVGQRVLFDLRLALYRKVQRLPLGYLYSKRTGELLSRITGDVAFLQDLVSSVLVDLVVQGVTFVAIVGFLLTLNWRLTLATFVILPMAALVIGFTTARMRQVGHAIQERLARVSASAQEALGAMKVVRAFATEEMEYRRFAEENRSHFGALMRGTQLRGLLEGVVELILMAAMGFIIWLGGSHVVRGDITAGQLMAFLTYLGLMVQPIRVLSRVFGRVQQALAAAERVFEVLDQPEEAPSSGMLRPPVIRGRVDFEGVWFRYGEDLPWVLRGVDLTVSPGERVALVGSTGAGKSTLADLIPRFFDPVRGRVLIDRVDVRELDPRYLRRRVGVVLQDPVLMKGSFAFNIAYGFEGATMDQIRQAAHLAGIGDFIESLPDGYQTEIGERGVTLSGGQRQRVAIARAIIRDPAILILDEATSSLDAEVERTIQESLERVMEGRTSFILAHRLSTVRRADRILVLHQGVIVEQGTHRELMALDGRYASLVRAQFGHGAS</sequence>
<evidence type="ECO:0000256" key="5">
    <source>
        <dbReference type="ARBA" id="ARBA00022741"/>
    </source>
</evidence>
<feature type="transmembrane region" description="Helical" evidence="9">
    <location>
        <begin position="281"/>
        <end position="301"/>
    </location>
</feature>
<dbReference type="SUPFAM" id="SSF52540">
    <property type="entry name" value="P-loop containing nucleoside triphosphate hydrolases"/>
    <property type="match status" value="1"/>
</dbReference>
<dbReference type="FunFam" id="3.40.50.300:FF:000221">
    <property type="entry name" value="Multidrug ABC transporter ATP-binding protein"/>
    <property type="match status" value="1"/>
</dbReference>